<dbReference type="Pfam" id="PF22640">
    <property type="entry name" value="ManC_GMP_beta-helix"/>
    <property type="match status" value="1"/>
</dbReference>
<dbReference type="RefSeq" id="WP_344412157.1">
    <property type="nucleotide sequence ID" value="NZ_BAAANN010000001.1"/>
</dbReference>
<evidence type="ECO:0000313" key="4">
    <source>
        <dbReference type="Proteomes" id="UP001501116"/>
    </source>
</evidence>
<dbReference type="InterPro" id="IPR005835">
    <property type="entry name" value="NTP_transferase_dom"/>
</dbReference>
<dbReference type="Pfam" id="PF00483">
    <property type="entry name" value="NTP_transferase"/>
    <property type="match status" value="1"/>
</dbReference>
<dbReference type="SUPFAM" id="SSF53448">
    <property type="entry name" value="Nucleotide-diphospho-sugar transferases"/>
    <property type="match status" value="1"/>
</dbReference>
<accession>A0ABP5B9M3</accession>
<dbReference type="CDD" id="cd02509">
    <property type="entry name" value="GDP-M1P_Guanylyltransferase"/>
    <property type="match status" value="1"/>
</dbReference>
<dbReference type="Proteomes" id="UP001501116">
    <property type="component" value="Unassembled WGS sequence"/>
</dbReference>
<dbReference type="InterPro" id="IPR029044">
    <property type="entry name" value="Nucleotide-diphossugar_trans"/>
</dbReference>
<evidence type="ECO:0000259" key="2">
    <source>
        <dbReference type="Pfam" id="PF22640"/>
    </source>
</evidence>
<dbReference type="InterPro" id="IPR049577">
    <property type="entry name" value="GMPP_N"/>
</dbReference>
<protein>
    <submittedName>
        <fullName evidence="3">Mannose-1-phosphate guanylyltransferase</fullName>
    </submittedName>
</protein>
<feature type="domain" description="Nucleotidyl transferase" evidence="1">
    <location>
        <begin position="8"/>
        <end position="282"/>
    </location>
</feature>
<evidence type="ECO:0000259" key="1">
    <source>
        <dbReference type="Pfam" id="PF00483"/>
    </source>
</evidence>
<dbReference type="GO" id="GO:0016779">
    <property type="term" value="F:nucleotidyltransferase activity"/>
    <property type="evidence" value="ECO:0007669"/>
    <property type="project" value="UniProtKB-KW"/>
</dbReference>
<keyword evidence="4" id="KW-1185">Reference proteome</keyword>
<reference evidence="4" key="1">
    <citation type="journal article" date="2019" name="Int. J. Syst. Evol. Microbiol.">
        <title>The Global Catalogue of Microorganisms (GCM) 10K type strain sequencing project: providing services to taxonomists for standard genome sequencing and annotation.</title>
        <authorList>
            <consortium name="The Broad Institute Genomics Platform"/>
            <consortium name="The Broad Institute Genome Sequencing Center for Infectious Disease"/>
            <person name="Wu L."/>
            <person name="Ma J."/>
        </authorList>
    </citation>
    <scope>NUCLEOTIDE SEQUENCE [LARGE SCALE GENOMIC DNA]</scope>
    <source>
        <strain evidence="4">JCM 14545</strain>
    </source>
</reference>
<keyword evidence="3" id="KW-0548">Nucleotidyltransferase</keyword>
<sequence length="355" mass="37827">MTTTNAHVVVLAGGSGTRLWPASRQDRPKFLLDLGSGESLLESALRRALLLTTPDRVHVVTGASHEAHTRAIAEQLGIGSTIIEPSARDTAPALCLATTVIARSEPEALIISTPADHVIETDRNQWAATMSTMLEIALGGDIACVGISPTHPDTAYGYILALGSSHGPQRVASFKEKPDRATAERYLQVGGYLWNSAIMAWSAKSFLQHMETHASAVLSGVQTATMEPDHVDPGAWSRVPRVAIDYALLEPAAAAGSVVVVPGTFDWADIGTWNAWTDRSSAAARRNRNLVAVDAEGAVLYADPAVGGRRYAIFGLDDLVVVDTGDAVLITDRDHCADLKRLVARIGELGWVDLL</sequence>
<dbReference type="SUPFAM" id="SSF159283">
    <property type="entry name" value="Guanosine diphospho-D-mannose pyrophosphorylase/mannose-6-phosphate isomerase linker domain"/>
    <property type="match status" value="1"/>
</dbReference>
<feature type="domain" description="MannoseP isomerase/GMP-like beta-helix" evidence="2">
    <location>
        <begin position="289"/>
        <end position="345"/>
    </location>
</feature>
<organism evidence="3 4">
    <name type="scientific">Amycolatopsis minnesotensis</name>
    <dbReference type="NCBI Taxonomy" id="337894"/>
    <lineage>
        <taxon>Bacteria</taxon>
        <taxon>Bacillati</taxon>
        <taxon>Actinomycetota</taxon>
        <taxon>Actinomycetes</taxon>
        <taxon>Pseudonocardiales</taxon>
        <taxon>Pseudonocardiaceae</taxon>
        <taxon>Amycolatopsis</taxon>
    </lineage>
</organism>
<dbReference type="InterPro" id="IPR054566">
    <property type="entry name" value="ManC/GMP-like_b-helix"/>
</dbReference>
<comment type="caution">
    <text evidence="3">The sequence shown here is derived from an EMBL/GenBank/DDBJ whole genome shotgun (WGS) entry which is preliminary data.</text>
</comment>
<keyword evidence="3" id="KW-0808">Transferase</keyword>
<dbReference type="PANTHER" id="PTHR46390:SF1">
    <property type="entry name" value="MANNOSE-1-PHOSPHATE GUANYLYLTRANSFERASE"/>
    <property type="match status" value="1"/>
</dbReference>
<dbReference type="PANTHER" id="PTHR46390">
    <property type="entry name" value="MANNOSE-1-PHOSPHATE GUANYLYLTRANSFERASE"/>
    <property type="match status" value="1"/>
</dbReference>
<proteinExistence type="predicted"/>
<name>A0ABP5B9M3_9PSEU</name>
<evidence type="ECO:0000313" key="3">
    <source>
        <dbReference type="EMBL" id="GAA1938072.1"/>
    </source>
</evidence>
<dbReference type="EMBL" id="BAAANN010000001">
    <property type="protein sequence ID" value="GAA1938072.1"/>
    <property type="molecule type" value="Genomic_DNA"/>
</dbReference>
<gene>
    <name evidence="3" type="ORF">GCM10009754_01360</name>
</gene>
<dbReference type="Gene3D" id="3.90.550.10">
    <property type="entry name" value="Spore Coat Polysaccharide Biosynthesis Protein SpsA, Chain A"/>
    <property type="match status" value="1"/>
</dbReference>
<dbReference type="InterPro" id="IPR051161">
    <property type="entry name" value="Mannose-6P_isomerase_type2"/>
</dbReference>